<dbReference type="PANTHER" id="PTHR45527:SF1">
    <property type="entry name" value="FATTY ACID SYNTHASE"/>
    <property type="match status" value="1"/>
</dbReference>
<dbReference type="InterPro" id="IPR042099">
    <property type="entry name" value="ANL_N_sf"/>
</dbReference>
<dbReference type="EMBL" id="JBHSBN010000010">
    <property type="protein sequence ID" value="MFC4107620.1"/>
    <property type="molecule type" value="Genomic_DNA"/>
</dbReference>
<dbReference type="Gene3D" id="3.40.50.12780">
    <property type="entry name" value="N-terminal domain of ligase-like"/>
    <property type="match status" value="1"/>
</dbReference>
<dbReference type="CDD" id="cd05930">
    <property type="entry name" value="A_NRPS"/>
    <property type="match status" value="1"/>
</dbReference>
<dbReference type="Pfam" id="PF00501">
    <property type="entry name" value="AMP-binding"/>
    <property type="match status" value="2"/>
</dbReference>
<evidence type="ECO:0000313" key="3">
    <source>
        <dbReference type="EMBL" id="MFC4107620.1"/>
    </source>
</evidence>
<organism evidence="3 4">
    <name type="scientific">Micromonospora zhanjiangensis</name>
    <dbReference type="NCBI Taxonomy" id="1522057"/>
    <lineage>
        <taxon>Bacteria</taxon>
        <taxon>Bacillati</taxon>
        <taxon>Actinomycetota</taxon>
        <taxon>Actinomycetes</taxon>
        <taxon>Micromonosporales</taxon>
        <taxon>Micromonosporaceae</taxon>
        <taxon>Micromonospora</taxon>
    </lineage>
</organism>
<gene>
    <name evidence="3" type="ORF">ACFOX0_17030</name>
</gene>
<protein>
    <submittedName>
        <fullName evidence="3">Amino acid adenylation domain-containing protein</fullName>
    </submittedName>
</protein>
<dbReference type="Proteomes" id="UP001595868">
    <property type="component" value="Unassembled WGS sequence"/>
</dbReference>
<evidence type="ECO:0000259" key="1">
    <source>
        <dbReference type="Pfam" id="PF00501"/>
    </source>
</evidence>
<dbReference type="InterPro" id="IPR000873">
    <property type="entry name" value="AMP-dep_synth/lig_dom"/>
</dbReference>
<accession>A0ABV8KNC8</accession>
<evidence type="ECO:0000313" key="4">
    <source>
        <dbReference type="Proteomes" id="UP001595868"/>
    </source>
</evidence>
<keyword evidence="4" id="KW-1185">Reference proteome</keyword>
<feature type="domain" description="AMP-binding enzyme C-terminal" evidence="2">
    <location>
        <begin position="380"/>
        <end position="455"/>
    </location>
</feature>
<reference evidence="4" key="1">
    <citation type="journal article" date="2019" name="Int. J. Syst. Evol. Microbiol.">
        <title>The Global Catalogue of Microorganisms (GCM) 10K type strain sequencing project: providing services to taxonomists for standard genome sequencing and annotation.</title>
        <authorList>
            <consortium name="The Broad Institute Genomics Platform"/>
            <consortium name="The Broad Institute Genome Sequencing Center for Infectious Disease"/>
            <person name="Wu L."/>
            <person name="Ma J."/>
        </authorList>
    </citation>
    <scope>NUCLEOTIDE SEQUENCE [LARGE SCALE GENOMIC DNA]</scope>
    <source>
        <strain evidence="4">2902at01</strain>
    </source>
</reference>
<sequence length="474" mass="50173">MTGGAFSSDDLLSTIDGQFSRVPDRPALVGPQGTLTYRELDRESAAVAERLRAAGLRAGDGVVLHSRLSPWAVVAMLGTLRAGGRYVPVDSGFPADRQRLMTELSGARLALREPDPVPLSIGEGETPTGSGMAYTCFTSGSTGTPGRVDVPLSCLAFSTFTRLGYYREPVSGFLLCSSISFDSSVAGIYWTLVSGGTLIVPSDRPADLVAVARSAAYHRASHLLMIPSLYQLLVSGGLSDLLASLRVVVVAGEPCPPRLVAAHFDKLPGTELHNEYGPTECTVWSTVHRCVPTDAAGDSVPIGRPLANTSVQVRDDAGRPVEPGAVGEMWIEGPHVAAPNHGTAYRTGDRARVRADGALEFRGRADGQLKLGGARVELGEIEHVLARHEHVGAAAVGVAGRHGQRPQLAAYVVAHGEVDPDPEALRRHARRYLPLAAVPSVVVVVERLPCLPNGKLDRRRIDELTAALPSRGTA</sequence>
<comment type="caution">
    <text evidence="3">The sequence shown here is derived from an EMBL/GenBank/DDBJ whole genome shotgun (WGS) entry which is preliminary data.</text>
</comment>
<feature type="domain" description="AMP-dependent synthetase/ligase" evidence="1">
    <location>
        <begin position="126"/>
        <end position="337"/>
    </location>
</feature>
<dbReference type="Gene3D" id="3.30.300.30">
    <property type="match status" value="1"/>
</dbReference>
<dbReference type="InterPro" id="IPR025110">
    <property type="entry name" value="AMP-bd_C"/>
</dbReference>
<name>A0ABV8KNC8_9ACTN</name>
<dbReference type="InterPro" id="IPR045851">
    <property type="entry name" value="AMP-bd_C_sf"/>
</dbReference>
<dbReference type="RefSeq" id="WP_377546764.1">
    <property type="nucleotide sequence ID" value="NZ_JBHSBN010000010.1"/>
</dbReference>
<feature type="domain" description="AMP-dependent synthetase/ligase" evidence="1">
    <location>
        <begin position="18"/>
        <end position="111"/>
    </location>
</feature>
<dbReference type="Pfam" id="PF13193">
    <property type="entry name" value="AMP-binding_C"/>
    <property type="match status" value="1"/>
</dbReference>
<proteinExistence type="predicted"/>
<dbReference type="PANTHER" id="PTHR45527">
    <property type="entry name" value="NONRIBOSOMAL PEPTIDE SYNTHETASE"/>
    <property type="match status" value="1"/>
</dbReference>
<evidence type="ECO:0000259" key="2">
    <source>
        <dbReference type="Pfam" id="PF13193"/>
    </source>
</evidence>
<dbReference type="SUPFAM" id="SSF56801">
    <property type="entry name" value="Acetyl-CoA synthetase-like"/>
    <property type="match status" value="1"/>
</dbReference>